<dbReference type="RefSeq" id="WP_013019107.1">
    <property type="nucleotide sequence ID" value="NC_013947.1"/>
</dbReference>
<dbReference type="HOGENOM" id="CLU_1502580_0_0_11"/>
<proteinExistence type="predicted"/>
<keyword evidence="1" id="KW-0472">Membrane</keyword>
<gene>
    <name evidence="2" type="ordered locus">Snas_3881</name>
</gene>
<dbReference type="Proteomes" id="UP000000844">
    <property type="component" value="Chromosome"/>
</dbReference>
<dbReference type="OrthoDB" id="5185904at2"/>
<dbReference type="EMBL" id="CP001778">
    <property type="protein sequence ID" value="ADD43536.1"/>
    <property type="molecule type" value="Genomic_DNA"/>
</dbReference>
<keyword evidence="3" id="KW-1185">Reference proteome</keyword>
<feature type="transmembrane region" description="Helical" evidence="1">
    <location>
        <begin position="32"/>
        <end position="50"/>
    </location>
</feature>
<dbReference type="KEGG" id="sna:Snas_3881"/>
<organism evidence="2 3">
    <name type="scientific">Stackebrandtia nassauensis (strain DSM 44728 / CIP 108903 / NRRL B-16338 / NBRC 102104 / LLR-40K-21)</name>
    <dbReference type="NCBI Taxonomy" id="446470"/>
    <lineage>
        <taxon>Bacteria</taxon>
        <taxon>Bacillati</taxon>
        <taxon>Actinomycetota</taxon>
        <taxon>Actinomycetes</taxon>
        <taxon>Glycomycetales</taxon>
        <taxon>Glycomycetaceae</taxon>
        <taxon>Stackebrandtia</taxon>
    </lineage>
</organism>
<dbReference type="STRING" id="446470.Snas_3881"/>
<evidence type="ECO:0000256" key="1">
    <source>
        <dbReference type="SAM" id="Phobius"/>
    </source>
</evidence>
<keyword evidence="1" id="KW-0812">Transmembrane</keyword>
<reference evidence="2 3" key="1">
    <citation type="journal article" date="2009" name="Stand. Genomic Sci.">
        <title>Complete genome sequence of Stackebrandtia nassauensis type strain (LLR-40K-21).</title>
        <authorList>
            <person name="Munk C."/>
            <person name="Lapidus A."/>
            <person name="Copeland A."/>
            <person name="Jando M."/>
            <person name="Mayilraj S."/>
            <person name="Glavina Del Rio T."/>
            <person name="Nolan M."/>
            <person name="Chen F."/>
            <person name="Lucas S."/>
            <person name="Tice H."/>
            <person name="Cheng J.F."/>
            <person name="Han C."/>
            <person name="Detter J.C."/>
            <person name="Bruce D."/>
            <person name="Goodwin L."/>
            <person name="Chain P."/>
            <person name="Pitluck S."/>
            <person name="Goker M."/>
            <person name="Ovchinikova G."/>
            <person name="Pati A."/>
            <person name="Ivanova N."/>
            <person name="Mavromatis K."/>
            <person name="Chen A."/>
            <person name="Palaniappan K."/>
            <person name="Land M."/>
            <person name="Hauser L."/>
            <person name="Chang Y.J."/>
            <person name="Jeffries C.D."/>
            <person name="Bristow J."/>
            <person name="Eisen J.A."/>
            <person name="Markowitz V."/>
            <person name="Hugenholtz P."/>
            <person name="Kyrpides N.C."/>
            <person name="Klenk H.P."/>
        </authorList>
    </citation>
    <scope>NUCLEOTIDE SEQUENCE [LARGE SCALE GENOMIC DNA]</scope>
    <source>
        <strain evidence="3">DSM 44728 / CIP 108903 / NRRL B-16338 / NBRC 102104 / LLR-40K-21</strain>
    </source>
</reference>
<dbReference type="AlphaFoldDB" id="D3PYV3"/>
<name>D3PYV3_STANL</name>
<dbReference type="eggNOG" id="ENOG5033311">
    <property type="taxonomic scope" value="Bacteria"/>
</dbReference>
<evidence type="ECO:0000313" key="2">
    <source>
        <dbReference type="EMBL" id="ADD43536.1"/>
    </source>
</evidence>
<evidence type="ECO:0000313" key="3">
    <source>
        <dbReference type="Proteomes" id="UP000000844"/>
    </source>
</evidence>
<protein>
    <submittedName>
        <fullName evidence="2">Uncharacterized protein</fullName>
    </submittedName>
</protein>
<accession>D3PYV3</accession>
<sequence length="179" mass="20236">MNRGHRRERRQRPGQVRAQLVTEFTRIRRLKLATFGVVAAAVVAAVPVALRLDDVTRDPAFVALDELALPHWASAKPRDAAAGSRWCVGRCRVRERVWQSKRGVDDTVKVYAGALSTEHWHRLDSGRCPTRTQLGQYRCYHRDEYALDLWVRPAECPDVKQLCPGSTVSAVIRPTPEAE</sequence>
<keyword evidence="1" id="KW-1133">Transmembrane helix</keyword>